<comment type="caution">
    <text evidence="1">The sequence shown here is derived from an EMBL/GenBank/DDBJ whole genome shotgun (WGS) entry which is preliminary data.</text>
</comment>
<accession>A0A839TAC9</accession>
<organism evidence="1 2">
    <name type="scientific">Azomonas macrocytogenes</name>
    <name type="common">Azotobacter macrocytogenes</name>
    <dbReference type="NCBI Taxonomy" id="69962"/>
    <lineage>
        <taxon>Bacteria</taxon>
        <taxon>Pseudomonadati</taxon>
        <taxon>Pseudomonadota</taxon>
        <taxon>Gammaproteobacteria</taxon>
        <taxon>Pseudomonadales</taxon>
        <taxon>Pseudomonadaceae</taxon>
        <taxon>Azomonas</taxon>
    </lineage>
</organism>
<keyword evidence="2" id="KW-1185">Reference proteome</keyword>
<proteinExistence type="predicted"/>
<reference evidence="1 2" key="1">
    <citation type="submission" date="2020-08" db="EMBL/GenBank/DDBJ databases">
        <title>Genomic Encyclopedia of Type Strains, Phase III (KMG-III): the genomes of soil and plant-associated and newly described type strains.</title>
        <authorList>
            <person name="Whitman W."/>
        </authorList>
    </citation>
    <scope>NUCLEOTIDE SEQUENCE [LARGE SCALE GENOMIC DNA]</scope>
    <source>
        <strain evidence="1 2">CECT 4462</strain>
    </source>
</reference>
<gene>
    <name evidence="1" type="ORF">FHR87_003548</name>
</gene>
<sequence>MEGTQALLTGTVAEAVIADRAYDAGEWVIEPLQQAGKQGLSYSAACKIIDRYEQGGMAALAPKTRR</sequence>
<dbReference type="EMBL" id="JACHXI010000025">
    <property type="protein sequence ID" value="MBB3105114.1"/>
    <property type="molecule type" value="Genomic_DNA"/>
</dbReference>
<evidence type="ECO:0000313" key="1">
    <source>
        <dbReference type="EMBL" id="MBB3105114.1"/>
    </source>
</evidence>
<protein>
    <submittedName>
        <fullName evidence="1">Uncharacterized protein</fullName>
    </submittedName>
</protein>
<dbReference type="Proteomes" id="UP000549250">
    <property type="component" value="Unassembled WGS sequence"/>
</dbReference>
<evidence type="ECO:0000313" key="2">
    <source>
        <dbReference type="Proteomes" id="UP000549250"/>
    </source>
</evidence>
<name>A0A839TAC9_AZOMA</name>
<dbReference type="AlphaFoldDB" id="A0A839TAC9"/>